<reference evidence="2" key="1">
    <citation type="submission" date="2023-03" db="EMBL/GenBank/DDBJ databases">
        <title>DFI Biobank Strains.</title>
        <authorList>
            <person name="Mostad J."/>
            <person name="Paddock L."/>
            <person name="Medina S."/>
            <person name="Waligurski E."/>
            <person name="Barat B."/>
            <person name="Smith R."/>
            <person name="Burgo V."/>
            <person name="Metcalfe C."/>
            <person name="Woodson C."/>
            <person name="Sundararajan A."/>
            <person name="Ramaswamy R."/>
            <person name="Lin H."/>
            <person name="Pamer E.G."/>
        </authorList>
    </citation>
    <scope>NUCLEOTIDE SEQUENCE</scope>
    <source>
        <strain evidence="2">DFI.9.5</strain>
    </source>
</reference>
<evidence type="ECO:0000313" key="2">
    <source>
        <dbReference type="EMBL" id="MDE8692616.1"/>
    </source>
</evidence>
<feature type="signal peptide" evidence="1">
    <location>
        <begin position="1"/>
        <end position="22"/>
    </location>
</feature>
<organism evidence="2 3">
    <name type="scientific">Bacteroides cellulosilyticus</name>
    <dbReference type="NCBI Taxonomy" id="246787"/>
    <lineage>
        <taxon>Bacteria</taxon>
        <taxon>Pseudomonadati</taxon>
        <taxon>Bacteroidota</taxon>
        <taxon>Bacteroidia</taxon>
        <taxon>Bacteroidales</taxon>
        <taxon>Bacteroidaceae</taxon>
        <taxon>Bacteroides</taxon>
    </lineage>
</organism>
<evidence type="ECO:0000256" key="1">
    <source>
        <dbReference type="SAM" id="SignalP"/>
    </source>
</evidence>
<protein>
    <recommendedName>
        <fullName evidence="4">Lipocalin-like domain-containing protein</fullName>
    </recommendedName>
</protein>
<comment type="caution">
    <text evidence="2">The sequence shown here is derived from an EMBL/GenBank/DDBJ whole genome shotgun (WGS) entry which is preliminary data.</text>
</comment>
<gene>
    <name evidence="2" type="ORF">PZH42_00690</name>
</gene>
<proteinExistence type="predicted"/>
<sequence>MKETIRTMSTLLLMTVAMVIFACTFTACSDDEMNDNTDETLFLRPLTKNLFGIWKQTNNYMLQDGKWIEDPIPEMYVNDLVFCPGGIYYHNVRREDGKTYMFESTWSADETADTLKVNGEGIRLGGLTENEFIVLDTTATDHATGEVLKGEFKWVYTRVNQPTKTAYTQLLGRWQLQKRFQEQDGQWVEVTQDMPDYCAREYDMRGSCALYTLTGDKFETKRYSGCVGEIAKWGEPADILSQWDICSQARVEIRLCFEDENTVHIYHPDNYDSEAEKMVPGGHKDVFVRMK</sequence>
<evidence type="ECO:0000313" key="3">
    <source>
        <dbReference type="Proteomes" id="UP001221924"/>
    </source>
</evidence>
<dbReference type="EMBL" id="JARFID010000001">
    <property type="protein sequence ID" value="MDE8692616.1"/>
    <property type="molecule type" value="Genomic_DNA"/>
</dbReference>
<feature type="chain" id="PRO_5043913587" description="Lipocalin-like domain-containing protein" evidence="1">
    <location>
        <begin position="23"/>
        <end position="291"/>
    </location>
</feature>
<keyword evidence="1" id="KW-0732">Signal</keyword>
<dbReference type="RefSeq" id="WP_270833281.1">
    <property type="nucleotide sequence ID" value="NZ_JAQDHI010000001.1"/>
</dbReference>
<name>A0AAW6LUM4_9BACE</name>
<dbReference type="Proteomes" id="UP001221924">
    <property type="component" value="Unassembled WGS sequence"/>
</dbReference>
<dbReference type="PROSITE" id="PS51257">
    <property type="entry name" value="PROKAR_LIPOPROTEIN"/>
    <property type="match status" value="1"/>
</dbReference>
<evidence type="ECO:0008006" key="4">
    <source>
        <dbReference type="Google" id="ProtNLM"/>
    </source>
</evidence>
<dbReference type="AlphaFoldDB" id="A0AAW6LUM4"/>
<accession>A0AAW6LUM4</accession>